<keyword evidence="2" id="KW-0808">Transferase</keyword>
<keyword evidence="2" id="KW-0418">Kinase</keyword>
<dbReference type="PIRSF" id="PIRSF000654">
    <property type="entry name" value="Integrin-linked_kinase"/>
    <property type="match status" value="1"/>
</dbReference>
<dbReference type="InterPro" id="IPR011009">
    <property type="entry name" value="Kinase-like_dom_sf"/>
</dbReference>
<dbReference type="PROSITE" id="PS50011">
    <property type="entry name" value="PROTEIN_KINASE_DOM"/>
    <property type="match status" value="1"/>
</dbReference>
<dbReference type="GeneID" id="64637249"/>
<dbReference type="InterPro" id="IPR000719">
    <property type="entry name" value="Prot_kinase_dom"/>
</dbReference>
<dbReference type="EMBL" id="JABBWG010000026">
    <property type="protein sequence ID" value="KAG1812470.1"/>
    <property type="molecule type" value="Genomic_DNA"/>
</dbReference>
<dbReference type="Pfam" id="PF07714">
    <property type="entry name" value="PK_Tyr_Ser-Thr"/>
    <property type="match status" value="1"/>
</dbReference>
<gene>
    <name evidence="2" type="ORF">BJ212DRAFT_452035</name>
</gene>
<reference evidence="2" key="1">
    <citation type="journal article" date="2020" name="New Phytol.">
        <title>Comparative genomics reveals dynamic genome evolution in host specialist ectomycorrhizal fungi.</title>
        <authorList>
            <person name="Lofgren L.A."/>
            <person name="Nguyen N.H."/>
            <person name="Vilgalys R."/>
            <person name="Ruytinx J."/>
            <person name="Liao H.L."/>
            <person name="Branco S."/>
            <person name="Kuo A."/>
            <person name="LaButti K."/>
            <person name="Lipzen A."/>
            <person name="Andreopoulos W."/>
            <person name="Pangilinan J."/>
            <person name="Riley R."/>
            <person name="Hundley H."/>
            <person name="Na H."/>
            <person name="Barry K."/>
            <person name="Grigoriev I.V."/>
            <person name="Stajich J.E."/>
            <person name="Kennedy P.G."/>
        </authorList>
    </citation>
    <scope>NUCLEOTIDE SEQUENCE</scope>
    <source>
        <strain evidence="2">MN1</strain>
    </source>
</reference>
<dbReference type="Proteomes" id="UP000807769">
    <property type="component" value="Unassembled WGS sequence"/>
</dbReference>
<name>A0A9P7JBA7_9AGAM</name>
<dbReference type="PANTHER" id="PTHR44329">
    <property type="entry name" value="SERINE/THREONINE-PROTEIN KINASE TNNI3K-RELATED"/>
    <property type="match status" value="1"/>
</dbReference>
<evidence type="ECO:0000313" key="3">
    <source>
        <dbReference type="Proteomes" id="UP000807769"/>
    </source>
</evidence>
<accession>A0A9P7JBA7</accession>
<sequence length="323" mass="35553">MSALHLNLNTGLLHFLELELASCKYALPMMGPAPEDDVPSDFTPQISEKLKLARPCASGSFGDVYRFTIEINKGTTEVAVKVVKIHPPKRSIEKIEKAMRRELKVWLRLSKYPTIVPLLGVAHVGSHLPGLISQWMPSGTLYMYLEQGTVTASAKAQLVTGIAEGLRHLHSENVIHGDLHPANVLIDGVGNPLLTDFGLATVVGDPDLQWGSTTAGSDFNPRWRAPEVIGIKGDPELPTFESDIYSFGGVMIFVVSGDVPWKHKGAFQIVAALAERANPVSARPHNILDNHWVLIQKCWSWDPLDRPRAVEVLGCIHQFSFIH</sequence>
<feature type="domain" description="Protein kinase" evidence="1">
    <location>
        <begin position="50"/>
        <end position="320"/>
    </location>
</feature>
<evidence type="ECO:0000259" key="1">
    <source>
        <dbReference type="PROSITE" id="PS50011"/>
    </source>
</evidence>
<dbReference type="GO" id="GO:0004674">
    <property type="term" value="F:protein serine/threonine kinase activity"/>
    <property type="evidence" value="ECO:0007669"/>
    <property type="project" value="TreeGrafter"/>
</dbReference>
<dbReference type="InterPro" id="IPR051681">
    <property type="entry name" value="Ser/Thr_Kinases-Pseudokinases"/>
</dbReference>
<dbReference type="Gene3D" id="1.10.510.10">
    <property type="entry name" value="Transferase(Phosphotransferase) domain 1"/>
    <property type="match status" value="1"/>
</dbReference>
<dbReference type="RefSeq" id="XP_041190615.1">
    <property type="nucleotide sequence ID" value="XM_041343233.1"/>
</dbReference>
<proteinExistence type="predicted"/>
<dbReference type="OrthoDB" id="2672723at2759"/>
<dbReference type="SUPFAM" id="SSF56112">
    <property type="entry name" value="Protein kinase-like (PK-like)"/>
    <property type="match status" value="1"/>
</dbReference>
<organism evidence="2 3">
    <name type="scientific">Suillus subaureus</name>
    <dbReference type="NCBI Taxonomy" id="48587"/>
    <lineage>
        <taxon>Eukaryota</taxon>
        <taxon>Fungi</taxon>
        <taxon>Dikarya</taxon>
        <taxon>Basidiomycota</taxon>
        <taxon>Agaricomycotina</taxon>
        <taxon>Agaricomycetes</taxon>
        <taxon>Agaricomycetidae</taxon>
        <taxon>Boletales</taxon>
        <taxon>Suillineae</taxon>
        <taxon>Suillaceae</taxon>
        <taxon>Suillus</taxon>
    </lineage>
</organism>
<comment type="caution">
    <text evidence="2">The sequence shown here is derived from an EMBL/GenBank/DDBJ whole genome shotgun (WGS) entry which is preliminary data.</text>
</comment>
<dbReference type="GO" id="GO:0005524">
    <property type="term" value="F:ATP binding"/>
    <property type="evidence" value="ECO:0007669"/>
    <property type="project" value="InterPro"/>
</dbReference>
<dbReference type="InterPro" id="IPR001245">
    <property type="entry name" value="Ser-Thr/Tyr_kinase_cat_dom"/>
</dbReference>
<evidence type="ECO:0000313" key="2">
    <source>
        <dbReference type="EMBL" id="KAG1812470.1"/>
    </source>
</evidence>
<dbReference type="AlphaFoldDB" id="A0A9P7JBA7"/>
<protein>
    <submittedName>
        <fullName evidence="2">Kinase-like domain-containing protein</fullName>
    </submittedName>
</protein>
<keyword evidence="3" id="KW-1185">Reference proteome</keyword>